<accession>A0A495K7Y4</accession>
<name>A0A495K7Y4_WILMA</name>
<dbReference type="OrthoDB" id="6725302at2"/>
<dbReference type="AlphaFoldDB" id="A0A495K7Y4"/>
<evidence type="ECO:0000313" key="3">
    <source>
        <dbReference type="EMBL" id="RKR96619.1"/>
    </source>
</evidence>
<protein>
    <submittedName>
        <fullName evidence="3">PglZ domain-containing protein</fullName>
    </submittedName>
</protein>
<sequence length="940" mass="100317">MTAATGLPEADPAAIRGLIRDLRAKNHARGVIAVAAAPQWSGEGEFLFDGQRVRVRTAPSVLAIRDAITNRREVDWVVILTDREASELPAGVLEHLTGNRLSNFDPFPMLRDAFAASQHEFRLLDLDTRAARAVLRELGDSAPPAPGGVLTNEHVFATLAKLKFDLDPVEFTPHHVALWSLDTSRTNRFSVWTQTTESALLQQFYAWISARLGTLGPLFTTVWRGNGPGHIVPLGLVAALLSDSAKAAASFPAATDVVVEVRTRLKLELGDNVYSEQQLATWGNVATLAVTAAEDPTAVLTRAETFVAKLHASSLVARSDVLSSALAPRIAHFADALAAAMDSNDLAPAENAWVDVLAHRDARADTPDAPRDVQVGAAALRLLRRLRAPWQGSTTLAGWLEEHRTDLSWVDSAVNSAFVGATNSQLATVAHRLVTAIREKRAALDRSFARMLASAGAHRENGTGTPLYIEDVLDQIVKPLTAPASGPTGLGTGEAKASPVLIVIADGMDAATSHDVVADAMRRHRPQWQDCRFVGAEGPHTALAALPTVTKFSRCSLLTGALAAGTQDRERTGFSDWLQHNGLRGTGQVLFHKSDLEAVAQGHALAVDVRTAVEDTDDRTVVACVLNDIDDALDRSDPIGTSWTTSRFKRLDALLATAATVGRTVVLLSDHGHVVERREQSGTQRGQQISARYRSADNVDAASLPADEVLVEGQRVLTDDHRAVLAVDEQLRYTGLKAGYHGGATLAEAVIPISILVNGPVSADGLVSRHLGLEAAPIPQPSWWTPTRITPAPVTQVPVSPPSATKKKPTIKPAPQVDALFDVSEPQSEAASPAASLADVHDQVAELLTSALFKEQFKLYGRRMSAEAIGTLLRETIAGGGVLALPRAGEILGAKASRANNSVQVAAQILNTDGVIVLTVNGGELTLEAPLMFEQFQVRA</sequence>
<feature type="domain" description="Alkaline phosphatase-like protein PglZ C-terminal" evidence="2">
    <location>
        <begin position="841"/>
        <end position="937"/>
    </location>
</feature>
<feature type="domain" description="Alkaline phosphatase-like protein PglZ N-terminal" evidence="1">
    <location>
        <begin position="19"/>
        <end position="104"/>
    </location>
</feature>
<dbReference type="InterPro" id="IPR047992">
    <property type="entry name" value="BREX_PglZ"/>
</dbReference>
<dbReference type="RefSeq" id="WP_062795546.1">
    <property type="nucleotide sequence ID" value="NZ_CBCRXS010000003.1"/>
</dbReference>
<gene>
    <name evidence="3" type="ORF">DFJ75_3472</name>
</gene>
<comment type="caution">
    <text evidence="3">The sequence shown here is derived from an EMBL/GenBank/DDBJ whole genome shotgun (WGS) entry which is preliminary data.</text>
</comment>
<proteinExistence type="predicted"/>
<evidence type="ECO:0000259" key="2">
    <source>
        <dbReference type="Pfam" id="PF25863"/>
    </source>
</evidence>
<dbReference type="Pfam" id="PF25862">
    <property type="entry name" value="PglZ_1st"/>
    <property type="match status" value="1"/>
</dbReference>
<dbReference type="Pfam" id="PF25863">
    <property type="entry name" value="PglZ_C"/>
    <property type="match status" value="1"/>
</dbReference>
<dbReference type="InterPro" id="IPR058880">
    <property type="entry name" value="PglZ_N"/>
</dbReference>
<dbReference type="InterPro" id="IPR058882">
    <property type="entry name" value="PglZ_C"/>
</dbReference>
<evidence type="ECO:0000313" key="4">
    <source>
        <dbReference type="Proteomes" id="UP000274762"/>
    </source>
</evidence>
<dbReference type="NCBIfam" id="NF033446">
    <property type="entry name" value="BREX_PglZ_2"/>
    <property type="match status" value="1"/>
</dbReference>
<dbReference type="EMBL" id="RBKV01000001">
    <property type="protein sequence ID" value="RKR96619.1"/>
    <property type="molecule type" value="Genomic_DNA"/>
</dbReference>
<dbReference type="Pfam" id="PF08665">
    <property type="entry name" value="PglZ"/>
    <property type="match status" value="1"/>
</dbReference>
<organism evidence="3 4">
    <name type="scientific">Williamsia marianensis</name>
    <dbReference type="NCBI Taxonomy" id="85044"/>
    <lineage>
        <taxon>Bacteria</taxon>
        <taxon>Bacillati</taxon>
        <taxon>Actinomycetota</taxon>
        <taxon>Actinomycetes</taxon>
        <taxon>Mycobacteriales</taxon>
        <taxon>Nocardiaceae</taxon>
        <taxon>Williamsia</taxon>
    </lineage>
</organism>
<dbReference type="Proteomes" id="UP000274762">
    <property type="component" value="Unassembled WGS sequence"/>
</dbReference>
<evidence type="ECO:0000259" key="1">
    <source>
        <dbReference type="Pfam" id="PF25862"/>
    </source>
</evidence>
<reference evidence="3 4" key="1">
    <citation type="submission" date="2018-10" db="EMBL/GenBank/DDBJ databases">
        <title>Sequencing the genomes of 1000 actinobacteria strains.</title>
        <authorList>
            <person name="Klenk H.-P."/>
        </authorList>
    </citation>
    <scope>NUCLEOTIDE SEQUENCE [LARGE SCALE GENOMIC DNA]</scope>
    <source>
        <strain evidence="3 4">DSM 44343</strain>
    </source>
</reference>